<sequence length="987" mass="110528">MAEKHEVKVSSTFSPDSMKGIAESIGVSGIPDDAASQLAEDVSYRLKLLIQEAAKFMHHCKRSKLITSDFDMALKIKNLEPLYGFQSKDLIPFRYTSGGGRELHFYDEKELDLNEIISSQFPKIPLDVSLKTHWLSIEGVQPSIPENPPPASKEQQQKESFDTSIKAVIDRLHKPKPHTDLAKARMKQKCANTAKLKNLIIHELSVEQQLYYKEITEACVGADEPRRQQALQSLVSDPGLHQMLPRFSTFISEGVKINVVQNNLALLIYLMRMVKSLIDNPNLYLEKYLHEIVPAVTTCIVSKQLCMKPDLDNHWALRDFAARLMNNICRTFNTCRNNLQTRVTKLFSKALQTEKVPLSTQYGALVGLGEQGQEVVKAFIVPHLKVLGDRLKAVIDSPVVNSLDKLAVDHVKKILLKVVPPVLKNTKTGNDSLEDYMKEYGYLGQALHTAVVQERQTPIATNMASTMTTGSSTRQPILIHSGSSTQTNMTSSGTNTRIVTPSGGMARTQGPGQNKLVIVTPPTRPTGMGVQTSCFTSGSSNTSTPTIVKLVTAPNTSSNSSKIVVMSVPSVLQIIIRINRVLMTHPWSSESSQKIPTHEDCSSEIESNYDEIVSTFDEMKLRNSLLRGIYAYGFEKPSLIQQRAIVPCIKGHDVIAQAQSGTGKTATFSIAILEQLDMDLPECQALVLAPTRELAQQIQKVVVALGDYMDARCHACIGGTNVHDDRLQLSEGVHTVVGTPGRVSDIIQRKWLVTSHIKIFVLDEADEMLSRGFKDQIYSVFRYMPQNVQVILLSATMPPDVFEVTRQFMRKPIKILVKKEELTLEGIKQFFVHIEKEEWKLDTLTDLYGTLTITQAVIFCNTRRKVDWLTDRMLAKDFTVSAMHGEMDQKERDMIMREFRSGSSRILITTDLLARGIDVQQVSLVINYDLPTNRENYIHRIGRGGRFGRKGVAINFITEDDVRILNDIEQFYNTSIIEMPTNVADLI</sequence>
<dbReference type="GO" id="GO:0046982">
    <property type="term" value="F:protein heterodimerization activity"/>
    <property type="evidence" value="ECO:0007669"/>
    <property type="project" value="InterPro"/>
</dbReference>
<name>A0AA36BMH5_OCTVU</name>
<dbReference type="SUPFAM" id="SSF52540">
    <property type="entry name" value="P-loop containing nucleoside triphosphate hydrolases"/>
    <property type="match status" value="1"/>
</dbReference>
<comment type="similarity">
    <text evidence="16">Belongs to the DEAD box helicase family. eIF4A subfamily.</text>
</comment>
<dbReference type="PROSITE" id="PS51195">
    <property type="entry name" value="Q_MOTIF"/>
    <property type="match status" value="1"/>
</dbReference>
<evidence type="ECO:0000313" key="24">
    <source>
        <dbReference type="EMBL" id="CAI9736843.1"/>
    </source>
</evidence>
<dbReference type="GO" id="GO:0003713">
    <property type="term" value="F:transcription coactivator activity"/>
    <property type="evidence" value="ECO:0007669"/>
    <property type="project" value="TreeGrafter"/>
</dbReference>
<evidence type="ECO:0000256" key="8">
    <source>
        <dbReference type="ARBA" id="ARBA00022801"/>
    </source>
</evidence>
<dbReference type="SUPFAM" id="SSF47113">
    <property type="entry name" value="Histone-fold"/>
    <property type="match status" value="1"/>
</dbReference>
<comment type="subcellular location">
    <subcellularLocation>
        <location evidence="1">Nucleus</location>
    </subcellularLocation>
</comment>
<dbReference type="GO" id="GO:0046695">
    <property type="term" value="C:SLIK (SAGA-like) complex"/>
    <property type="evidence" value="ECO:0007669"/>
    <property type="project" value="InterPro"/>
</dbReference>
<dbReference type="GO" id="GO:0003723">
    <property type="term" value="F:RNA binding"/>
    <property type="evidence" value="ECO:0007669"/>
    <property type="project" value="UniProtKB-KW"/>
</dbReference>
<feature type="region of interest" description="Disordered" evidence="20">
    <location>
        <begin position="141"/>
        <end position="160"/>
    </location>
</feature>
<dbReference type="GO" id="GO:0003743">
    <property type="term" value="F:translation initiation factor activity"/>
    <property type="evidence" value="ECO:0007669"/>
    <property type="project" value="UniProtKB-KW"/>
</dbReference>
<keyword evidence="9" id="KW-0347">Helicase</keyword>
<evidence type="ECO:0000259" key="23">
    <source>
        <dbReference type="PROSITE" id="PS51195"/>
    </source>
</evidence>
<accession>A0AA36BMH5</accession>
<feature type="short sequence motif" description="Q motif" evidence="19">
    <location>
        <begin position="614"/>
        <end position="642"/>
    </location>
</feature>
<dbReference type="SUPFAM" id="SSF48371">
    <property type="entry name" value="ARM repeat"/>
    <property type="match status" value="1"/>
</dbReference>
<dbReference type="InterPro" id="IPR014001">
    <property type="entry name" value="Helicase_ATP-bd"/>
</dbReference>
<dbReference type="GO" id="GO:0000124">
    <property type="term" value="C:SAGA complex"/>
    <property type="evidence" value="ECO:0007669"/>
    <property type="project" value="InterPro"/>
</dbReference>
<gene>
    <name evidence="24" type="ORF">OCTVUL_1B021927</name>
</gene>
<dbReference type="GO" id="GO:0005669">
    <property type="term" value="C:transcription factor TFIID complex"/>
    <property type="evidence" value="ECO:0007669"/>
    <property type="project" value="InterPro"/>
</dbReference>
<dbReference type="GO" id="GO:0051123">
    <property type="term" value="P:RNA polymerase II preinitiation complex assembly"/>
    <property type="evidence" value="ECO:0007669"/>
    <property type="project" value="TreeGrafter"/>
</dbReference>
<evidence type="ECO:0000313" key="25">
    <source>
        <dbReference type="Proteomes" id="UP001162480"/>
    </source>
</evidence>
<evidence type="ECO:0000256" key="10">
    <source>
        <dbReference type="ARBA" id="ARBA00022840"/>
    </source>
</evidence>
<evidence type="ECO:0000256" key="2">
    <source>
        <dbReference type="ARBA" id="ARBA00007688"/>
    </source>
</evidence>
<dbReference type="SMART" id="SM00487">
    <property type="entry name" value="DEXDc"/>
    <property type="match status" value="1"/>
</dbReference>
<dbReference type="AlphaFoldDB" id="A0AA36BMH5"/>
<dbReference type="GO" id="GO:0016787">
    <property type="term" value="F:hydrolase activity"/>
    <property type="evidence" value="ECO:0007669"/>
    <property type="project" value="UniProtKB-KW"/>
</dbReference>
<evidence type="ECO:0000256" key="19">
    <source>
        <dbReference type="PROSITE-ProRule" id="PRU00552"/>
    </source>
</evidence>
<feature type="domain" description="DEAD-box RNA helicase Q" evidence="23">
    <location>
        <begin position="614"/>
        <end position="642"/>
    </location>
</feature>
<dbReference type="PANTHER" id="PTHR10221:SF9">
    <property type="entry name" value="TRANSCRIPTION INITIATION FACTOR TFIID SUBUNIT 6"/>
    <property type="match status" value="1"/>
</dbReference>
<proteinExistence type="inferred from homology"/>
<dbReference type="EC" id="3.6.4.13" evidence="4"/>
<dbReference type="InterPro" id="IPR016024">
    <property type="entry name" value="ARM-type_fold"/>
</dbReference>
<evidence type="ECO:0000256" key="20">
    <source>
        <dbReference type="SAM" id="MobiDB-lite"/>
    </source>
</evidence>
<keyword evidence="25" id="KW-1185">Reference proteome</keyword>
<dbReference type="InterPro" id="IPR011442">
    <property type="entry name" value="TAF6_C"/>
</dbReference>
<evidence type="ECO:0000256" key="4">
    <source>
        <dbReference type="ARBA" id="ARBA00012552"/>
    </source>
</evidence>
<dbReference type="PROSITE" id="PS00039">
    <property type="entry name" value="DEAD_ATP_HELICASE"/>
    <property type="match status" value="1"/>
</dbReference>
<keyword evidence="8" id="KW-0378">Hydrolase</keyword>
<dbReference type="SMART" id="SM00490">
    <property type="entry name" value="HELICc"/>
    <property type="match status" value="1"/>
</dbReference>
<dbReference type="SMART" id="SM00803">
    <property type="entry name" value="TAF"/>
    <property type="match status" value="1"/>
</dbReference>
<dbReference type="FunFam" id="1.25.40.770:FF:000001">
    <property type="entry name" value="Transcription initiation factor TFIID subunit 6"/>
    <property type="match status" value="1"/>
</dbReference>
<feature type="domain" description="Helicase C-terminal" evidence="22">
    <location>
        <begin position="826"/>
        <end position="987"/>
    </location>
</feature>
<dbReference type="Gene3D" id="3.40.50.300">
    <property type="entry name" value="P-loop containing nucleotide triphosphate hydrolases"/>
    <property type="match status" value="2"/>
</dbReference>
<evidence type="ECO:0000256" key="16">
    <source>
        <dbReference type="ARBA" id="ARBA00024352"/>
    </source>
</evidence>
<dbReference type="InterPro" id="IPR037796">
    <property type="entry name" value="TAF6"/>
</dbReference>
<evidence type="ECO:0000256" key="9">
    <source>
        <dbReference type="ARBA" id="ARBA00022806"/>
    </source>
</evidence>
<dbReference type="CDD" id="cd18787">
    <property type="entry name" value="SF2_C_DEAD"/>
    <property type="match status" value="1"/>
</dbReference>
<dbReference type="InterPro" id="IPR004823">
    <property type="entry name" value="TAF_TATA-bd_Histone-like_dom"/>
</dbReference>
<evidence type="ECO:0000256" key="14">
    <source>
        <dbReference type="ARBA" id="ARBA00023163"/>
    </source>
</evidence>
<keyword evidence="7" id="KW-0547">Nucleotide-binding</keyword>
<evidence type="ECO:0000256" key="5">
    <source>
        <dbReference type="ARBA" id="ARBA00020836"/>
    </source>
</evidence>
<dbReference type="PANTHER" id="PTHR10221">
    <property type="entry name" value="TRANSCRIPTION INITIATION FACTOR TFIID SUBUNIT 6"/>
    <property type="match status" value="1"/>
</dbReference>
<evidence type="ECO:0000256" key="6">
    <source>
        <dbReference type="ARBA" id="ARBA00022540"/>
    </source>
</evidence>
<dbReference type="InterPro" id="IPR027417">
    <property type="entry name" value="P-loop_NTPase"/>
</dbReference>
<comment type="similarity">
    <text evidence="2">Belongs to the TAF6 family.</text>
</comment>
<dbReference type="Pfam" id="PF07571">
    <property type="entry name" value="TAF6_C"/>
    <property type="match status" value="1"/>
</dbReference>
<keyword evidence="11" id="KW-0694">RNA-binding</keyword>
<dbReference type="CDD" id="cd22931">
    <property type="entry name" value="HFD_TAF6"/>
    <property type="match status" value="1"/>
</dbReference>
<dbReference type="EMBL" id="OX597832">
    <property type="protein sequence ID" value="CAI9736843.1"/>
    <property type="molecule type" value="Genomic_DNA"/>
</dbReference>
<dbReference type="InterPro" id="IPR000629">
    <property type="entry name" value="RNA-helicase_DEAD-box_CS"/>
</dbReference>
<keyword evidence="12" id="KW-0648">Protein biosynthesis</keyword>
<dbReference type="Pfam" id="PF00270">
    <property type="entry name" value="DEAD"/>
    <property type="match status" value="1"/>
</dbReference>
<protein>
    <recommendedName>
        <fullName evidence="5">Histone H4</fullName>
        <ecNumber evidence="4">3.6.4.13</ecNumber>
    </recommendedName>
    <alternativeName>
        <fullName evidence="17">Transcription initiation factor TFIID subunit 6</fullName>
    </alternativeName>
</protein>
<feature type="domain" description="Helicase ATP-binding" evidence="21">
    <location>
        <begin position="645"/>
        <end position="815"/>
    </location>
</feature>
<evidence type="ECO:0000256" key="1">
    <source>
        <dbReference type="ARBA" id="ARBA00004123"/>
    </source>
</evidence>
<comment type="subunit">
    <text evidence="3">The nucleosome is a histone octamer containing two molecules each of H2A, H2B, H3 and H4 assembled in one H3-H4 heterotetramer and two H2A-H2B heterodimers. The octamer wraps approximately 147 bp of DNA.</text>
</comment>
<keyword evidence="13" id="KW-0805">Transcription regulation</keyword>
<evidence type="ECO:0000256" key="3">
    <source>
        <dbReference type="ARBA" id="ARBA00011538"/>
    </source>
</evidence>
<reference evidence="24" key="1">
    <citation type="submission" date="2023-08" db="EMBL/GenBank/DDBJ databases">
        <authorList>
            <person name="Alioto T."/>
            <person name="Alioto T."/>
            <person name="Gomez Garrido J."/>
        </authorList>
    </citation>
    <scope>NUCLEOTIDE SEQUENCE</scope>
</reference>
<dbReference type="GO" id="GO:0003724">
    <property type="term" value="F:RNA helicase activity"/>
    <property type="evidence" value="ECO:0007669"/>
    <property type="project" value="UniProtKB-EC"/>
</dbReference>
<keyword evidence="6 24" id="KW-0396">Initiation factor</keyword>
<dbReference type="Pfam" id="PF02969">
    <property type="entry name" value="TAF"/>
    <property type="match status" value="1"/>
</dbReference>
<evidence type="ECO:0000259" key="22">
    <source>
        <dbReference type="PROSITE" id="PS51194"/>
    </source>
</evidence>
<dbReference type="CDD" id="cd08050">
    <property type="entry name" value="TAF6C"/>
    <property type="match status" value="1"/>
</dbReference>
<dbReference type="InterPro" id="IPR044728">
    <property type="entry name" value="EIF4A_DEADc"/>
</dbReference>
<dbReference type="InterPro" id="IPR001650">
    <property type="entry name" value="Helicase_C-like"/>
</dbReference>
<dbReference type="FunFam" id="1.10.20.10:FF:000030">
    <property type="entry name" value="Transcription initiation factor TFIID subunit 6"/>
    <property type="match status" value="1"/>
</dbReference>
<dbReference type="InterPro" id="IPR011545">
    <property type="entry name" value="DEAD/DEAH_box_helicase_dom"/>
</dbReference>
<dbReference type="FunFam" id="3.40.50.300:FF:000031">
    <property type="entry name" value="Eukaryotic initiation factor 4A-III"/>
    <property type="match status" value="1"/>
</dbReference>
<keyword evidence="15" id="KW-0539">Nucleus</keyword>
<evidence type="ECO:0000256" key="13">
    <source>
        <dbReference type="ARBA" id="ARBA00023015"/>
    </source>
</evidence>
<dbReference type="CDD" id="cd18046">
    <property type="entry name" value="DEADc_EIF4AII_EIF4AI_DDX2"/>
    <property type="match status" value="1"/>
</dbReference>
<evidence type="ECO:0000256" key="17">
    <source>
        <dbReference type="ARBA" id="ARBA00040091"/>
    </source>
</evidence>
<keyword evidence="14" id="KW-0804">Transcription</keyword>
<evidence type="ECO:0000256" key="12">
    <source>
        <dbReference type="ARBA" id="ARBA00022917"/>
    </source>
</evidence>
<comment type="catalytic activity">
    <reaction evidence="18">
        <text>ATP + H2O = ADP + phosphate + H(+)</text>
        <dbReference type="Rhea" id="RHEA:13065"/>
        <dbReference type="ChEBI" id="CHEBI:15377"/>
        <dbReference type="ChEBI" id="CHEBI:15378"/>
        <dbReference type="ChEBI" id="CHEBI:30616"/>
        <dbReference type="ChEBI" id="CHEBI:43474"/>
        <dbReference type="ChEBI" id="CHEBI:456216"/>
        <dbReference type="EC" id="3.6.4.13"/>
    </reaction>
</comment>
<dbReference type="GO" id="GO:0016251">
    <property type="term" value="F:RNA polymerase II general transcription initiation factor activity"/>
    <property type="evidence" value="ECO:0007669"/>
    <property type="project" value="InterPro"/>
</dbReference>
<dbReference type="PROSITE" id="PS51192">
    <property type="entry name" value="HELICASE_ATP_BIND_1"/>
    <property type="match status" value="1"/>
</dbReference>
<dbReference type="PROSITE" id="PS51194">
    <property type="entry name" value="HELICASE_CTER"/>
    <property type="match status" value="1"/>
</dbReference>
<dbReference type="Pfam" id="PF00271">
    <property type="entry name" value="Helicase_C"/>
    <property type="match status" value="1"/>
</dbReference>
<evidence type="ECO:0000259" key="21">
    <source>
        <dbReference type="PROSITE" id="PS51192"/>
    </source>
</evidence>
<evidence type="ECO:0000256" key="11">
    <source>
        <dbReference type="ARBA" id="ARBA00022884"/>
    </source>
</evidence>
<dbReference type="Gene3D" id="1.25.40.770">
    <property type="entry name" value="TAF6, C-terminal HEAT repeat domain"/>
    <property type="match status" value="1"/>
</dbReference>
<dbReference type="InterPro" id="IPR046344">
    <property type="entry name" value="TAF6_C_sf"/>
</dbReference>
<dbReference type="InterPro" id="IPR014014">
    <property type="entry name" value="RNA_helicase_DEAD_Q_motif"/>
</dbReference>
<dbReference type="InterPro" id="IPR009072">
    <property type="entry name" value="Histone-fold"/>
</dbReference>
<evidence type="ECO:0000256" key="15">
    <source>
        <dbReference type="ARBA" id="ARBA00023242"/>
    </source>
</evidence>
<dbReference type="Gene3D" id="1.10.20.10">
    <property type="entry name" value="Histone, subunit A"/>
    <property type="match status" value="1"/>
</dbReference>
<evidence type="ECO:0000256" key="18">
    <source>
        <dbReference type="ARBA" id="ARBA00047984"/>
    </source>
</evidence>
<dbReference type="FunFam" id="3.40.50.300:FF:000089">
    <property type="entry name" value="Eukaryotic initiation factor 4A-II"/>
    <property type="match status" value="1"/>
</dbReference>
<evidence type="ECO:0000256" key="7">
    <source>
        <dbReference type="ARBA" id="ARBA00022741"/>
    </source>
</evidence>
<keyword evidence="10" id="KW-0067">ATP-binding</keyword>
<dbReference type="Proteomes" id="UP001162480">
    <property type="component" value="Chromosome 19"/>
</dbReference>
<dbReference type="GO" id="GO:0005524">
    <property type="term" value="F:ATP binding"/>
    <property type="evidence" value="ECO:0007669"/>
    <property type="project" value="UniProtKB-KW"/>
</dbReference>
<organism evidence="24 25">
    <name type="scientific">Octopus vulgaris</name>
    <name type="common">Common octopus</name>
    <dbReference type="NCBI Taxonomy" id="6645"/>
    <lineage>
        <taxon>Eukaryota</taxon>
        <taxon>Metazoa</taxon>
        <taxon>Spiralia</taxon>
        <taxon>Lophotrochozoa</taxon>
        <taxon>Mollusca</taxon>
        <taxon>Cephalopoda</taxon>
        <taxon>Coleoidea</taxon>
        <taxon>Octopodiformes</taxon>
        <taxon>Octopoda</taxon>
        <taxon>Incirrata</taxon>
        <taxon>Octopodidae</taxon>
        <taxon>Octopus</taxon>
    </lineage>
</organism>